<dbReference type="SUPFAM" id="SSF54909">
    <property type="entry name" value="Dimeric alpha+beta barrel"/>
    <property type="match status" value="1"/>
</dbReference>
<dbReference type="EMBL" id="NVQR01000090">
    <property type="protein sequence ID" value="PCH60501.1"/>
    <property type="molecule type" value="Genomic_DNA"/>
</dbReference>
<dbReference type="Proteomes" id="UP000218172">
    <property type="component" value="Unassembled WGS sequence"/>
</dbReference>
<comment type="caution">
    <text evidence="2">The sequence shown here is derived from an EMBL/GenBank/DDBJ whole genome shotgun (WGS) entry which is preliminary data.</text>
</comment>
<evidence type="ECO:0000313" key="3">
    <source>
        <dbReference type="Proteomes" id="UP000218172"/>
    </source>
</evidence>
<dbReference type="AlphaFoldDB" id="A0A2A4MKD6"/>
<feature type="domain" description="ABM" evidence="1">
    <location>
        <begin position="3"/>
        <end position="67"/>
    </location>
</feature>
<reference evidence="3" key="1">
    <citation type="submission" date="2017-08" db="EMBL/GenBank/DDBJ databases">
        <title>A dynamic microbial community with high functional redundancy inhabits the cold, oxic subseafloor aquifer.</title>
        <authorList>
            <person name="Tully B.J."/>
            <person name="Wheat C.G."/>
            <person name="Glazer B.T."/>
            <person name="Huber J.A."/>
        </authorList>
    </citation>
    <scope>NUCLEOTIDE SEQUENCE [LARGE SCALE GENOMIC DNA]</scope>
</reference>
<accession>A0A2A4MKD6</accession>
<dbReference type="InterPro" id="IPR011008">
    <property type="entry name" value="Dimeric_a/b-barrel"/>
</dbReference>
<dbReference type="Gene3D" id="3.30.70.100">
    <property type="match status" value="1"/>
</dbReference>
<proteinExistence type="predicted"/>
<dbReference type="GO" id="GO:0004497">
    <property type="term" value="F:monooxygenase activity"/>
    <property type="evidence" value="ECO:0007669"/>
    <property type="project" value="UniProtKB-KW"/>
</dbReference>
<evidence type="ECO:0000313" key="2">
    <source>
        <dbReference type="EMBL" id="PCH60501.1"/>
    </source>
</evidence>
<protein>
    <submittedName>
        <fullName evidence="2">Antibiotic biosynthesis monooxygenase</fullName>
    </submittedName>
</protein>
<dbReference type="Pfam" id="PF03992">
    <property type="entry name" value="ABM"/>
    <property type="match status" value="1"/>
</dbReference>
<sequence length="97" mass="11239">MTVNVLLEVNAKPECLEELKSTFENILPDTRNYDGCVEVRVVGNQDDVLNLILVETWQSRQHYEKYLAWRQETGALEALGALLSQPPRIRYYDDLNI</sequence>
<organism evidence="2 3">
    <name type="scientific">SAR86 cluster bacterium</name>
    <dbReference type="NCBI Taxonomy" id="2030880"/>
    <lineage>
        <taxon>Bacteria</taxon>
        <taxon>Pseudomonadati</taxon>
        <taxon>Pseudomonadota</taxon>
        <taxon>Gammaproteobacteria</taxon>
        <taxon>SAR86 cluster</taxon>
    </lineage>
</organism>
<evidence type="ECO:0000259" key="1">
    <source>
        <dbReference type="Pfam" id="PF03992"/>
    </source>
</evidence>
<keyword evidence="2" id="KW-0503">Monooxygenase</keyword>
<dbReference type="InterPro" id="IPR007138">
    <property type="entry name" value="ABM_dom"/>
</dbReference>
<keyword evidence="2" id="KW-0560">Oxidoreductase</keyword>
<gene>
    <name evidence="2" type="ORF">COC19_05850</name>
</gene>
<name>A0A2A4MKD6_9GAMM</name>